<evidence type="ECO:0000313" key="3">
    <source>
        <dbReference type="EMBL" id="AEF05589.1"/>
    </source>
</evidence>
<dbReference type="EMBL" id="CP002339">
    <property type="protein sequence ID" value="AEF05589.1"/>
    <property type="molecule type" value="Genomic_DNA"/>
</dbReference>
<dbReference type="GO" id="GO:0005737">
    <property type="term" value="C:cytoplasm"/>
    <property type="evidence" value="ECO:0007669"/>
    <property type="project" value="TreeGrafter"/>
</dbReference>
<dbReference type="HOGENOM" id="CLU_017452_1_2_6"/>
<dbReference type="RefSeq" id="WP_013786498.1">
    <property type="nucleotide sequence ID" value="NC_015554.1"/>
</dbReference>
<dbReference type="OrthoDB" id="9808822at2"/>
<dbReference type="CDD" id="cd03112">
    <property type="entry name" value="CobW-like"/>
    <property type="match status" value="1"/>
</dbReference>
<feature type="region of interest" description="Disordered" evidence="1">
    <location>
        <begin position="222"/>
        <end position="261"/>
    </location>
</feature>
<dbReference type="KEGG" id="alt:ambt_20490"/>
<dbReference type="PANTHER" id="PTHR13748">
    <property type="entry name" value="COBW-RELATED"/>
    <property type="match status" value="1"/>
</dbReference>
<dbReference type="PANTHER" id="PTHR13748:SF46">
    <property type="entry name" value="ZINC CHAPERONE YEIR"/>
    <property type="match status" value="1"/>
</dbReference>
<accession>F5Z6S6</accession>
<dbReference type="InterPro" id="IPR051316">
    <property type="entry name" value="Zinc-reg_GTPase_activator"/>
</dbReference>
<dbReference type="AlphaFoldDB" id="F5Z6S6"/>
<evidence type="ECO:0000256" key="1">
    <source>
        <dbReference type="SAM" id="MobiDB-lite"/>
    </source>
</evidence>
<dbReference type="eggNOG" id="COG0523">
    <property type="taxonomic scope" value="Bacteria"/>
</dbReference>
<dbReference type="InterPro" id="IPR027417">
    <property type="entry name" value="P-loop_NTPase"/>
</dbReference>
<gene>
    <name evidence="3" type="ordered locus">ambt_20490</name>
</gene>
<evidence type="ECO:0000313" key="4">
    <source>
        <dbReference type="Proteomes" id="UP000000683"/>
    </source>
</evidence>
<keyword evidence="4" id="KW-1185">Reference proteome</keyword>
<evidence type="ECO:0000259" key="2">
    <source>
        <dbReference type="Pfam" id="PF02492"/>
    </source>
</evidence>
<dbReference type="InterPro" id="IPR003495">
    <property type="entry name" value="CobW/HypB/UreG_nucleotide-bd"/>
</dbReference>
<feature type="domain" description="CobW/HypB/UreG nucleotide-binding" evidence="2">
    <location>
        <begin position="13"/>
        <end position="177"/>
    </location>
</feature>
<sequence>MTSGKLEKLSAIPTNIISGFLGVGKTSAILSLLEAKPEHERWAVLVNEFGEIGIDGGFFKGVHTEQSGVFVREVPGGCMCCASGLSMQIALNQLLARARPHRLLIEPTGLGHPREVLEVLSADYYQEVLNIQKNITLVDARKLTDIRYTLHDTFNQQIDVADIVVGNKEDLYQDESKQLLIDYVANRRDPMPDIVFAQHGKLAPSLLEGASDVVKAMKQPIPRHSHGDEYHTHVNTGSAQHDHQDHHHHEHNQASNINEAPLPETGFVKIENSGEGFQSMGWRFSPYIVFNRNALHEWLGKLKVERLKAIMITHEGIFSYNIVDDAISEKELDDCLESRIEVIFNELDACDADTSKSNAGDISELWEQQLVACQLDEN</sequence>
<proteinExistence type="predicted"/>
<organism evidence="3 4">
    <name type="scientific">Alteromonas naphthalenivorans</name>
    <dbReference type="NCBI Taxonomy" id="715451"/>
    <lineage>
        <taxon>Bacteria</taxon>
        <taxon>Pseudomonadati</taxon>
        <taxon>Pseudomonadota</taxon>
        <taxon>Gammaproteobacteria</taxon>
        <taxon>Alteromonadales</taxon>
        <taxon>Alteromonadaceae</taxon>
        <taxon>Alteromonas/Salinimonas group</taxon>
        <taxon>Alteromonas</taxon>
    </lineage>
</organism>
<reference evidence="3 4" key="1">
    <citation type="journal article" date="2011" name="J. Bacteriol.">
        <title>Complete genome sequence of the polycyclic aromatic hydrocarbon-degrading bacterium Alteromonas sp. strain SN2.</title>
        <authorList>
            <person name="Jin H.M."/>
            <person name="Jeong H."/>
            <person name="Moon E.J."/>
            <person name="Math R.K."/>
            <person name="Lee K."/>
            <person name="Kim H.J."/>
            <person name="Jeon C.O."/>
            <person name="Oh T.K."/>
            <person name="Kim J.F."/>
        </authorList>
    </citation>
    <scope>NUCLEOTIDE SEQUENCE [LARGE SCALE GENOMIC DNA]</scope>
    <source>
        <strain evidence="4">JCM 17741 / KACC 18427 / KCTC 11700BP / SN2</strain>
    </source>
</reference>
<dbReference type="SUPFAM" id="SSF52540">
    <property type="entry name" value="P-loop containing nucleoside triphosphate hydrolases"/>
    <property type="match status" value="1"/>
</dbReference>
<dbReference type="Pfam" id="PF02492">
    <property type="entry name" value="cobW"/>
    <property type="match status" value="1"/>
</dbReference>
<name>F5Z6S6_ALTNA</name>
<dbReference type="Proteomes" id="UP000000683">
    <property type="component" value="Chromosome"/>
</dbReference>
<protein>
    <submittedName>
        <fullName evidence="3">GTPase</fullName>
    </submittedName>
</protein>
<dbReference type="Gene3D" id="3.40.50.300">
    <property type="entry name" value="P-loop containing nucleotide triphosphate hydrolases"/>
    <property type="match status" value="1"/>
</dbReference>